<keyword evidence="3" id="KW-1185">Reference proteome</keyword>
<organism evidence="2 3">
    <name type="scientific">Lentinus brumalis</name>
    <dbReference type="NCBI Taxonomy" id="2498619"/>
    <lineage>
        <taxon>Eukaryota</taxon>
        <taxon>Fungi</taxon>
        <taxon>Dikarya</taxon>
        <taxon>Basidiomycota</taxon>
        <taxon>Agaricomycotina</taxon>
        <taxon>Agaricomycetes</taxon>
        <taxon>Polyporales</taxon>
        <taxon>Polyporaceae</taxon>
        <taxon>Lentinus</taxon>
    </lineage>
</organism>
<evidence type="ECO:0000256" key="1">
    <source>
        <dbReference type="SAM" id="MobiDB-lite"/>
    </source>
</evidence>
<dbReference type="EMBL" id="KZ857421">
    <property type="protein sequence ID" value="RDX47165.1"/>
    <property type="molecule type" value="Genomic_DNA"/>
</dbReference>
<dbReference type="Proteomes" id="UP000256964">
    <property type="component" value="Unassembled WGS sequence"/>
</dbReference>
<protein>
    <submittedName>
        <fullName evidence="2">Uncharacterized protein</fullName>
    </submittedName>
</protein>
<feature type="region of interest" description="Disordered" evidence="1">
    <location>
        <begin position="80"/>
        <end position="101"/>
    </location>
</feature>
<dbReference type="AlphaFoldDB" id="A0A371D3S0"/>
<gene>
    <name evidence="2" type="ORF">OH76DRAFT_798057</name>
</gene>
<evidence type="ECO:0000313" key="2">
    <source>
        <dbReference type="EMBL" id="RDX47165.1"/>
    </source>
</evidence>
<accession>A0A371D3S0</accession>
<evidence type="ECO:0000313" key="3">
    <source>
        <dbReference type="Proteomes" id="UP000256964"/>
    </source>
</evidence>
<reference evidence="2 3" key="1">
    <citation type="journal article" date="2018" name="Biotechnol. Biofuels">
        <title>Integrative visual omics of the white-rot fungus Polyporus brumalis exposes the biotechnological potential of its oxidative enzymes for delignifying raw plant biomass.</title>
        <authorList>
            <person name="Miyauchi S."/>
            <person name="Rancon A."/>
            <person name="Drula E."/>
            <person name="Hage H."/>
            <person name="Chaduli D."/>
            <person name="Favel A."/>
            <person name="Grisel S."/>
            <person name="Henrissat B."/>
            <person name="Herpoel-Gimbert I."/>
            <person name="Ruiz-Duenas F.J."/>
            <person name="Chevret D."/>
            <person name="Hainaut M."/>
            <person name="Lin J."/>
            <person name="Wang M."/>
            <person name="Pangilinan J."/>
            <person name="Lipzen A."/>
            <person name="Lesage-Meessen L."/>
            <person name="Navarro D."/>
            <person name="Riley R."/>
            <person name="Grigoriev I.V."/>
            <person name="Zhou S."/>
            <person name="Raouche S."/>
            <person name="Rosso M.N."/>
        </authorList>
    </citation>
    <scope>NUCLEOTIDE SEQUENCE [LARGE SCALE GENOMIC DNA]</scope>
    <source>
        <strain evidence="2 3">BRFM 1820</strain>
    </source>
</reference>
<proteinExistence type="predicted"/>
<sequence length="393" mass="42443">MHTRIYAASTGSAPSPIAATSVRLAALHVARKPSGHLMRAHAAQINHRKHNRTHGTHRSCCKLWTGFAVAACSDQVGPARYNSERRGGRAAGDAMGDERPQPFFIDIRPRANRARTAHLCQVAAPARVRRSRRSKRPEQHIASCNSARRLSSGPWMAIDRGRWPHPPACPDPTLRRRACSDDSRGSCLPCDVRVEDAGRPALRRHCARCVPGLAVRLHWTLPGPGASGRPRTCGWNRCDGLWESTPITSAGPDLVVQTVAPTSAGSLGRRTYARASSCSVARGDRPLVRSTRLHQPCGDWMLVCAACAAARTSSSSGACVLVPVQCDSSNPAAPDSRVLRLRACTSGDGRRPRARCCIRFGSQPTPACAWDPTPCVLTSPRFPDAERGLCGYQ</sequence>
<name>A0A371D3S0_9APHY</name>